<dbReference type="Gene3D" id="3.30.420.40">
    <property type="match status" value="1"/>
</dbReference>
<dbReference type="OrthoDB" id="6372431at2759"/>
<feature type="active site" description="Proton acceptor" evidence="3">
    <location>
        <position position="257"/>
    </location>
</feature>
<gene>
    <name evidence="7" type="ORF">CUNI_LOCUS10840</name>
</gene>
<feature type="non-terminal residue" evidence="7">
    <location>
        <position position="539"/>
    </location>
</feature>
<evidence type="ECO:0008006" key="9">
    <source>
        <dbReference type="Google" id="ProtNLM"/>
    </source>
</evidence>
<dbReference type="InterPro" id="IPR000407">
    <property type="entry name" value="GDA1_CD39_NTPase"/>
</dbReference>
<dbReference type="GO" id="GO:0017111">
    <property type="term" value="F:ribonucleoside triphosphate phosphatase activity"/>
    <property type="evidence" value="ECO:0007669"/>
    <property type="project" value="TreeGrafter"/>
</dbReference>
<evidence type="ECO:0000256" key="1">
    <source>
        <dbReference type="ARBA" id="ARBA00009283"/>
    </source>
</evidence>
<dbReference type="Proteomes" id="UP000678393">
    <property type="component" value="Unassembled WGS sequence"/>
</dbReference>
<evidence type="ECO:0000256" key="3">
    <source>
        <dbReference type="PIRSR" id="PIRSR600407-1"/>
    </source>
</evidence>
<dbReference type="GO" id="GO:0005886">
    <property type="term" value="C:plasma membrane"/>
    <property type="evidence" value="ECO:0007669"/>
    <property type="project" value="TreeGrafter"/>
</dbReference>
<dbReference type="EMBL" id="CAJHNH020002003">
    <property type="protein sequence ID" value="CAG5125282.1"/>
    <property type="molecule type" value="Genomic_DNA"/>
</dbReference>
<dbReference type="Pfam" id="PF01150">
    <property type="entry name" value="GDA1_CD39"/>
    <property type="match status" value="1"/>
</dbReference>
<keyword evidence="4" id="KW-0547">Nucleotide-binding</keyword>
<dbReference type="PANTHER" id="PTHR11782:SF83">
    <property type="entry name" value="GUANOSINE-DIPHOSPHATASE"/>
    <property type="match status" value="1"/>
</dbReference>
<accession>A0A8S3ZE29</accession>
<feature type="transmembrane region" description="Helical" evidence="6">
    <location>
        <begin position="95"/>
        <end position="118"/>
    </location>
</feature>
<comment type="similarity">
    <text evidence="1 5">Belongs to the GDA1/CD39 NTPase family.</text>
</comment>
<feature type="binding site" evidence="4">
    <location>
        <begin position="298"/>
        <end position="302"/>
    </location>
    <ligand>
        <name>ATP</name>
        <dbReference type="ChEBI" id="CHEBI:30616"/>
    </ligand>
</feature>
<evidence type="ECO:0000256" key="2">
    <source>
        <dbReference type="ARBA" id="ARBA00022801"/>
    </source>
</evidence>
<sequence>MQLIEVTIQSILAANEPQGRYHLHVPAEATVEQVLVQLCQEAGTSLRPDYCLRSGGHDILRQSDTLVQSGVHDGAFLHWASEYVQMKRPCHYNTLWILALGSFLIGTVGIVAVCIIRLRHVSPEYDYAVVFDAGSTHTGMFVYQWEGSKLNGTAVATQYGSRCTAEGDGLADFAENPQEAGKSLTVCVDAAKSAIPNSKHASTPVYLGATAGMRLLKKSNITACEAILDSVRTTLSQSPFKLTNVNQSVRIISGSEEGAFSWITSNYATNAFRVQRPGISQPLANTIVPTIGALDLGGASTQITFHSTVQMPQGYSLETHLFGHNYTLYTHSYLCYGVKEVTTRIFASLLLEHTNQTVIQHPCLPGGYNVTMSQLEIFASPCVTGDVTNFGYTPDDVLAITAATNYTFVGASNKSQCASLLDRTLFNRSSCPYASCSFNGVYQPQLSGLFYAFSSFFYVSDFLNLSSSNSSYFKYQDFLTATDNICNYSWSQLQQIPVTPQEKGNLMFYCLQANLINLLLHDGYHFNDSLWIQINFVEQ</sequence>
<dbReference type="PROSITE" id="PS01238">
    <property type="entry name" value="GDA1_CD39_NTPASE"/>
    <property type="match status" value="1"/>
</dbReference>
<evidence type="ECO:0000256" key="6">
    <source>
        <dbReference type="SAM" id="Phobius"/>
    </source>
</evidence>
<dbReference type="Gene3D" id="3.30.420.150">
    <property type="entry name" value="Exopolyphosphatase. Domain 2"/>
    <property type="match status" value="1"/>
</dbReference>
<keyword evidence="6" id="KW-1133">Transmembrane helix</keyword>
<dbReference type="AlphaFoldDB" id="A0A8S3ZE29"/>
<evidence type="ECO:0000313" key="7">
    <source>
        <dbReference type="EMBL" id="CAG5125282.1"/>
    </source>
</evidence>
<organism evidence="7 8">
    <name type="scientific">Candidula unifasciata</name>
    <dbReference type="NCBI Taxonomy" id="100452"/>
    <lineage>
        <taxon>Eukaryota</taxon>
        <taxon>Metazoa</taxon>
        <taxon>Spiralia</taxon>
        <taxon>Lophotrochozoa</taxon>
        <taxon>Mollusca</taxon>
        <taxon>Gastropoda</taxon>
        <taxon>Heterobranchia</taxon>
        <taxon>Euthyneura</taxon>
        <taxon>Panpulmonata</taxon>
        <taxon>Eupulmonata</taxon>
        <taxon>Stylommatophora</taxon>
        <taxon>Helicina</taxon>
        <taxon>Helicoidea</taxon>
        <taxon>Geomitridae</taxon>
        <taxon>Candidula</taxon>
    </lineage>
</organism>
<reference evidence="7" key="1">
    <citation type="submission" date="2021-04" db="EMBL/GenBank/DDBJ databases">
        <authorList>
            <consortium name="Molecular Ecology Group"/>
        </authorList>
    </citation>
    <scope>NUCLEOTIDE SEQUENCE</scope>
</reference>
<dbReference type="GO" id="GO:0045134">
    <property type="term" value="F:UDP phosphatase activity"/>
    <property type="evidence" value="ECO:0007669"/>
    <property type="project" value="TreeGrafter"/>
</dbReference>
<dbReference type="GO" id="GO:0009134">
    <property type="term" value="P:nucleoside diphosphate catabolic process"/>
    <property type="evidence" value="ECO:0007669"/>
    <property type="project" value="TreeGrafter"/>
</dbReference>
<dbReference type="GO" id="GO:0004382">
    <property type="term" value="F:GDP phosphatase activity"/>
    <property type="evidence" value="ECO:0007669"/>
    <property type="project" value="TreeGrafter"/>
</dbReference>
<keyword evidence="6" id="KW-0472">Membrane</keyword>
<evidence type="ECO:0000313" key="8">
    <source>
        <dbReference type="Proteomes" id="UP000678393"/>
    </source>
</evidence>
<evidence type="ECO:0000256" key="4">
    <source>
        <dbReference type="PIRSR" id="PIRSR600407-2"/>
    </source>
</evidence>
<comment type="caution">
    <text evidence="7">The sequence shown here is derived from an EMBL/GenBank/DDBJ whole genome shotgun (WGS) entry which is preliminary data.</text>
</comment>
<proteinExistence type="inferred from homology"/>
<dbReference type="GO" id="GO:0005524">
    <property type="term" value="F:ATP binding"/>
    <property type="evidence" value="ECO:0007669"/>
    <property type="project" value="UniProtKB-KW"/>
</dbReference>
<keyword evidence="8" id="KW-1185">Reference proteome</keyword>
<keyword evidence="4" id="KW-0067">ATP-binding</keyword>
<evidence type="ECO:0000256" key="5">
    <source>
        <dbReference type="RuleBase" id="RU003833"/>
    </source>
</evidence>
<dbReference type="PANTHER" id="PTHR11782">
    <property type="entry name" value="ADENOSINE/GUANOSINE DIPHOSPHATASE"/>
    <property type="match status" value="1"/>
</dbReference>
<protein>
    <recommendedName>
        <fullName evidence="9">Ectonucleoside triphosphate diphosphohydrolase 8</fullName>
    </recommendedName>
</protein>
<keyword evidence="6" id="KW-0812">Transmembrane</keyword>
<name>A0A8S3ZE29_9EUPU</name>
<keyword evidence="2 5" id="KW-0378">Hydrolase</keyword>